<gene>
    <name evidence="1" type="ORF">SCF082_LOCUS32754</name>
</gene>
<evidence type="ECO:0000313" key="2">
    <source>
        <dbReference type="Proteomes" id="UP001642464"/>
    </source>
</evidence>
<keyword evidence="2" id="KW-1185">Reference proteome</keyword>
<feature type="non-terminal residue" evidence="1">
    <location>
        <position position="103"/>
    </location>
</feature>
<organism evidence="1 2">
    <name type="scientific">Durusdinium trenchii</name>
    <dbReference type="NCBI Taxonomy" id="1381693"/>
    <lineage>
        <taxon>Eukaryota</taxon>
        <taxon>Sar</taxon>
        <taxon>Alveolata</taxon>
        <taxon>Dinophyceae</taxon>
        <taxon>Suessiales</taxon>
        <taxon>Symbiodiniaceae</taxon>
        <taxon>Durusdinium</taxon>
    </lineage>
</organism>
<sequence length="103" mass="10715">VAPNGFTFPPDCATLRSENVSCFADMDNQASATVQGLHGSNVTLNVETPTKTPTPRSWLLAALNQKGSIVAWCEDKLGLSVAQIRSVAVVYPAVAGASAELAV</sequence>
<reference evidence="1 2" key="1">
    <citation type="submission" date="2024-02" db="EMBL/GenBank/DDBJ databases">
        <authorList>
            <person name="Chen Y."/>
            <person name="Shah S."/>
            <person name="Dougan E. K."/>
            <person name="Thang M."/>
            <person name="Chan C."/>
        </authorList>
    </citation>
    <scope>NUCLEOTIDE SEQUENCE [LARGE SCALE GENOMIC DNA]</scope>
</reference>
<proteinExistence type="predicted"/>
<name>A0ABP0NJT9_9DINO</name>
<protein>
    <submittedName>
        <fullName evidence="1">PX domain-containing protein</fullName>
    </submittedName>
</protein>
<comment type="caution">
    <text evidence="1">The sequence shown here is derived from an EMBL/GenBank/DDBJ whole genome shotgun (WGS) entry which is preliminary data.</text>
</comment>
<dbReference type="EMBL" id="CAXAMM010028613">
    <property type="protein sequence ID" value="CAK9063137.1"/>
    <property type="molecule type" value="Genomic_DNA"/>
</dbReference>
<accession>A0ABP0NJT9</accession>
<feature type="non-terminal residue" evidence="1">
    <location>
        <position position="1"/>
    </location>
</feature>
<evidence type="ECO:0000313" key="1">
    <source>
        <dbReference type="EMBL" id="CAK9063137.1"/>
    </source>
</evidence>
<dbReference type="Proteomes" id="UP001642464">
    <property type="component" value="Unassembled WGS sequence"/>
</dbReference>